<evidence type="ECO:0000256" key="1">
    <source>
        <dbReference type="SAM" id="Phobius"/>
    </source>
</evidence>
<feature type="transmembrane region" description="Helical" evidence="1">
    <location>
        <begin position="40"/>
        <end position="66"/>
    </location>
</feature>
<keyword evidence="1" id="KW-1133">Transmembrane helix</keyword>
<evidence type="ECO:0000313" key="2">
    <source>
        <dbReference type="EMBL" id="PRQ35297.1"/>
    </source>
</evidence>
<dbReference type="Proteomes" id="UP000238479">
    <property type="component" value="Chromosome 5"/>
</dbReference>
<evidence type="ECO:0000313" key="3">
    <source>
        <dbReference type="Proteomes" id="UP000238479"/>
    </source>
</evidence>
<protein>
    <submittedName>
        <fullName evidence="2">Uncharacterized protein</fullName>
    </submittedName>
</protein>
<comment type="caution">
    <text evidence="2">The sequence shown here is derived from an EMBL/GenBank/DDBJ whole genome shotgun (WGS) entry which is preliminary data.</text>
</comment>
<keyword evidence="1" id="KW-0472">Membrane</keyword>
<accession>A0A2P6QM88</accession>
<organism evidence="2 3">
    <name type="scientific">Rosa chinensis</name>
    <name type="common">China rose</name>
    <dbReference type="NCBI Taxonomy" id="74649"/>
    <lineage>
        <taxon>Eukaryota</taxon>
        <taxon>Viridiplantae</taxon>
        <taxon>Streptophyta</taxon>
        <taxon>Embryophyta</taxon>
        <taxon>Tracheophyta</taxon>
        <taxon>Spermatophyta</taxon>
        <taxon>Magnoliopsida</taxon>
        <taxon>eudicotyledons</taxon>
        <taxon>Gunneridae</taxon>
        <taxon>Pentapetalae</taxon>
        <taxon>rosids</taxon>
        <taxon>fabids</taxon>
        <taxon>Rosales</taxon>
        <taxon>Rosaceae</taxon>
        <taxon>Rosoideae</taxon>
        <taxon>Rosoideae incertae sedis</taxon>
        <taxon>Rosa</taxon>
    </lineage>
</organism>
<feature type="transmembrane region" description="Helical" evidence="1">
    <location>
        <begin position="7"/>
        <end position="28"/>
    </location>
</feature>
<sequence length="101" mass="11275">MTRGSLILVFLLDVDLGFLELSLSFSLFQDGKFISFPSFIFFSGLYFWGLAFVLPSLVCIFLYYLYIKNKGTGGGLPECGRPFTFGFDGGTCSLNRLLPRS</sequence>
<keyword evidence="1" id="KW-0812">Transmembrane</keyword>
<reference evidence="2 3" key="1">
    <citation type="journal article" date="2018" name="Nat. Genet.">
        <title>The Rosa genome provides new insights in the design of modern roses.</title>
        <authorList>
            <person name="Bendahmane M."/>
        </authorList>
    </citation>
    <scope>NUCLEOTIDE SEQUENCE [LARGE SCALE GENOMIC DNA]</scope>
    <source>
        <strain evidence="3">cv. Old Blush</strain>
    </source>
</reference>
<dbReference type="EMBL" id="PDCK01000043">
    <property type="protein sequence ID" value="PRQ35297.1"/>
    <property type="molecule type" value="Genomic_DNA"/>
</dbReference>
<name>A0A2P6QM88_ROSCH</name>
<keyword evidence="3" id="KW-1185">Reference proteome</keyword>
<dbReference type="Gramene" id="PRQ35297">
    <property type="protein sequence ID" value="PRQ35297"/>
    <property type="gene ID" value="RchiOBHm_Chr5g0078441"/>
</dbReference>
<dbReference type="AlphaFoldDB" id="A0A2P6QM88"/>
<gene>
    <name evidence="2" type="ORF">RchiOBHm_Chr5g0078441</name>
</gene>
<proteinExistence type="predicted"/>